<evidence type="ECO:0000313" key="1">
    <source>
        <dbReference type="EMBL" id="KAG9331173.1"/>
    </source>
</evidence>
<organism evidence="1 2">
    <name type="scientific">Albula glossodonta</name>
    <name type="common">roundjaw bonefish</name>
    <dbReference type="NCBI Taxonomy" id="121402"/>
    <lineage>
        <taxon>Eukaryota</taxon>
        <taxon>Metazoa</taxon>
        <taxon>Chordata</taxon>
        <taxon>Craniata</taxon>
        <taxon>Vertebrata</taxon>
        <taxon>Euteleostomi</taxon>
        <taxon>Actinopterygii</taxon>
        <taxon>Neopterygii</taxon>
        <taxon>Teleostei</taxon>
        <taxon>Albuliformes</taxon>
        <taxon>Albulidae</taxon>
        <taxon>Albula</taxon>
    </lineage>
</organism>
<proteinExistence type="predicted"/>
<sequence length="102" mass="11359">MGWYRVRYLGSTLELSSRLLVGIELPSAPGVSDWSRSPSLAALDAGLMDSAAHSCPWWAGLVFCTLVIVIQSQQPAATIDVHCTCVRRVFIKRHRFRNVIMD</sequence>
<reference evidence="1" key="1">
    <citation type="thesis" date="2021" institute="BYU ScholarsArchive" country="Provo, UT, USA">
        <title>Applications of and Algorithms for Genome Assembly and Genomic Analyses with an Emphasis on Marine Teleosts.</title>
        <authorList>
            <person name="Pickett B.D."/>
        </authorList>
    </citation>
    <scope>NUCLEOTIDE SEQUENCE</scope>
    <source>
        <strain evidence="1">HI-2016</strain>
    </source>
</reference>
<comment type="caution">
    <text evidence="1">The sequence shown here is derived from an EMBL/GenBank/DDBJ whole genome shotgun (WGS) entry which is preliminary data.</text>
</comment>
<name>A0A8T2MU45_9TELE</name>
<dbReference type="Proteomes" id="UP000824540">
    <property type="component" value="Unassembled WGS sequence"/>
</dbReference>
<dbReference type="EMBL" id="JAFBMS010000374">
    <property type="protein sequence ID" value="KAG9331173.1"/>
    <property type="molecule type" value="Genomic_DNA"/>
</dbReference>
<gene>
    <name evidence="1" type="ORF">JZ751_019926</name>
</gene>
<dbReference type="AlphaFoldDB" id="A0A8T2MU45"/>
<protein>
    <submittedName>
        <fullName evidence="1">Uncharacterized protein</fullName>
    </submittedName>
</protein>
<evidence type="ECO:0000313" key="2">
    <source>
        <dbReference type="Proteomes" id="UP000824540"/>
    </source>
</evidence>
<keyword evidence="2" id="KW-1185">Reference proteome</keyword>
<accession>A0A8T2MU45</accession>